<proteinExistence type="predicted"/>
<dbReference type="InterPro" id="IPR051617">
    <property type="entry name" value="UNC-93-like_regulator"/>
</dbReference>
<dbReference type="AlphaFoldDB" id="A0AAD9M1E9"/>
<dbReference type="GO" id="GO:0022857">
    <property type="term" value="F:transmembrane transporter activity"/>
    <property type="evidence" value="ECO:0007669"/>
    <property type="project" value="InterPro"/>
</dbReference>
<dbReference type="Pfam" id="PF07690">
    <property type="entry name" value="MFS_1"/>
    <property type="match status" value="1"/>
</dbReference>
<organism evidence="7 8">
    <name type="scientific">Colletotrichum zoysiae</name>
    <dbReference type="NCBI Taxonomy" id="1216348"/>
    <lineage>
        <taxon>Eukaryota</taxon>
        <taxon>Fungi</taxon>
        <taxon>Dikarya</taxon>
        <taxon>Ascomycota</taxon>
        <taxon>Pezizomycotina</taxon>
        <taxon>Sordariomycetes</taxon>
        <taxon>Hypocreomycetidae</taxon>
        <taxon>Glomerellales</taxon>
        <taxon>Glomerellaceae</taxon>
        <taxon>Colletotrichum</taxon>
        <taxon>Colletotrichum graminicola species complex</taxon>
    </lineage>
</organism>
<gene>
    <name evidence="7" type="ORF">LX32DRAFT_639396</name>
</gene>
<dbReference type="Gene3D" id="1.20.1250.20">
    <property type="entry name" value="MFS general substrate transporter like domains"/>
    <property type="match status" value="1"/>
</dbReference>
<dbReference type="SUPFAM" id="SSF103473">
    <property type="entry name" value="MFS general substrate transporter"/>
    <property type="match status" value="1"/>
</dbReference>
<feature type="transmembrane region" description="Helical" evidence="6">
    <location>
        <begin position="416"/>
        <end position="432"/>
    </location>
</feature>
<protein>
    <submittedName>
        <fullName evidence="7">MFS general substrate transporter</fullName>
    </submittedName>
</protein>
<dbReference type="EMBL" id="MU842868">
    <property type="protein sequence ID" value="KAK2029144.1"/>
    <property type="molecule type" value="Genomic_DNA"/>
</dbReference>
<dbReference type="GO" id="GO:0016020">
    <property type="term" value="C:membrane"/>
    <property type="evidence" value="ECO:0007669"/>
    <property type="project" value="UniProtKB-SubCell"/>
</dbReference>
<evidence type="ECO:0000256" key="2">
    <source>
        <dbReference type="ARBA" id="ARBA00022692"/>
    </source>
</evidence>
<keyword evidence="3 6" id="KW-1133">Transmembrane helix</keyword>
<evidence type="ECO:0000256" key="3">
    <source>
        <dbReference type="ARBA" id="ARBA00022989"/>
    </source>
</evidence>
<feature type="transmembrane region" description="Helical" evidence="6">
    <location>
        <begin position="334"/>
        <end position="354"/>
    </location>
</feature>
<feature type="transmembrane region" description="Helical" evidence="6">
    <location>
        <begin position="116"/>
        <end position="134"/>
    </location>
</feature>
<name>A0AAD9M1E9_9PEZI</name>
<accession>A0AAD9M1E9</accession>
<feature type="transmembrane region" description="Helical" evidence="6">
    <location>
        <begin position="300"/>
        <end position="322"/>
    </location>
</feature>
<comment type="subcellular location">
    <subcellularLocation>
        <location evidence="1">Membrane</location>
        <topology evidence="1">Multi-pass membrane protein</topology>
    </subcellularLocation>
</comment>
<keyword evidence="8" id="KW-1185">Reference proteome</keyword>
<keyword evidence="2 6" id="KW-0812">Transmembrane</keyword>
<evidence type="ECO:0000313" key="8">
    <source>
        <dbReference type="Proteomes" id="UP001232148"/>
    </source>
</evidence>
<feature type="transmembrane region" description="Helical" evidence="6">
    <location>
        <begin position="379"/>
        <end position="404"/>
    </location>
</feature>
<comment type="caution">
    <text evidence="7">The sequence shown here is derived from an EMBL/GenBank/DDBJ whole genome shotgun (WGS) entry which is preliminary data.</text>
</comment>
<keyword evidence="4 6" id="KW-0472">Membrane</keyword>
<evidence type="ECO:0000256" key="5">
    <source>
        <dbReference type="SAM" id="MobiDB-lite"/>
    </source>
</evidence>
<feature type="transmembrane region" description="Helical" evidence="6">
    <location>
        <begin position="272"/>
        <end position="294"/>
    </location>
</feature>
<dbReference type="InterPro" id="IPR011701">
    <property type="entry name" value="MFS"/>
</dbReference>
<evidence type="ECO:0000256" key="6">
    <source>
        <dbReference type="SAM" id="Phobius"/>
    </source>
</evidence>
<feature type="compositionally biased region" description="Low complexity" evidence="5">
    <location>
        <begin position="1"/>
        <end position="19"/>
    </location>
</feature>
<feature type="transmembrane region" description="Helical" evidence="6">
    <location>
        <begin position="140"/>
        <end position="160"/>
    </location>
</feature>
<feature type="transmembrane region" description="Helical" evidence="6">
    <location>
        <begin position="444"/>
        <end position="465"/>
    </location>
</feature>
<reference evidence="7" key="1">
    <citation type="submission" date="2021-06" db="EMBL/GenBank/DDBJ databases">
        <title>Comparative genomics, transcriptomics and evolutionary studies reveal genomic signatures of adaptation to plant cell wall in hemibiotrophic fungi.</title>
        <authorList>
            <consortium name="DOE Joint Genome Institute"/>
            <person name="Baroncelli R."/>
            <person name="Diaz J.F."/>
            <person name="Benocci T."/>
            <person name="Peng M."/>
            <person name="Battaglia E."/>
            <person name="Haridas S."/>
            <person name="Andreopoulos W."/>
            <person name="Labutti K."/>
            <person name="Pangilinan J."/>
            <person name="Floch G.L."/>
            <person name="Makela M.R."/>
            <person name="Henrissat B."/>
            <person name="Grigoriev I.V."/>
            <person name="Crouch J.A."/>
            <person name="De Vries R.P."/>
            <person name="Sukno S.A."/>
            <person name="Thon M.R."/>
        </authorList>
    </citation>
    <scope>NUCLEOTIDE SEQUENCE</scope>
    <source>
        <strain evidence="7">MAFF235873</strain>
    </source>
</reference>
<dbReference type="PANTHER" id="PTHR23294:SF19">
    <property type="entry name" value="DUF895 DOMAIN MEMBRANE PROTEIN-RELATED"/>
    <property type="match status" value="1"/>
</dbReference>
<evidence type="ECO:0000256" key="1">
    <source>
        <dbReference type="ARBA" id="ARBA00004141"/>
    </source>
</evidence>
<feature type="transmembrane region" description="Helical" evidence="6">
    <location>
        <begin position="52"/>
        <end position="73"/>
    </location>
</feature>
<sequence length="488" mass="54257">MAMLRSSSSDDSPGSTTASRQNSCEHDVRNAEPQVDQAYLARTGLKRFVRSVLFQVILFGGISFVGPSIFDAISNLGGGGLSTPYLANLATTLNYVSGCLVTLFGGPLINKIGIKWSSFISSLAFPLVGSGYYVSTRYGVDWYLLVATTLNGLTAGFLYVSSTTAMQTYPDQKDRGWYLGLWSAMMNLGAIIGGIINFATNIRRSDAGGVLWFTYLIFVGLECTGFIWALLLSPTSQVRRKDGTRPNLSGRNMTWKDEFEALWAHARLKTSWLAFIPAFYSFFYGGTMGTYLTLNFSVRARALSTLLVPLCTIPSVMVYGKLLDMNRWRQKTRAWMALCSWLIPQTACFVWLGIEYRKFENTSSTPLDPIVDGRRWTEAYLPFLIMFTTGYWTQLSLYWILGTFANDLSSMARSSGLFRAFTTCGMAVSYGINSIESISPRVPLYINVALIPLVLPCMICLIRLVPESACTNLEKEEESSRTQTEQVC</sequence>
<dbReference type="InterPro" id="IPR036259">
    <property type="entry name" value="MFS_trans_sf"/>
</dbReference>
<feature type="transmembrane region" description="Helical" evidence="6">
    <location>
        <begin position="85"/>
        <end position="104"/>
    </location>
</feature>
<feature type="transmembrane region" description="Helical" evidence="6">
    <location>
        <begin position="181"/>
        <end position="200"/>
    </location>
</feature>
<dbReference type="PANTHER" id="PTHR23294">
    <property type="entry name" value="ET TRANSLATION PRODUCT-RELATED"/>
    <property type="match status" value="1"/>
</dbReference>
<feature type="transmembrane region" description="Helical" evidence="6">
    <location>
        <begin position="212"/>
        <end position="232"/>
    </location>
</feature>
<evidence type="ECO:0000313" key="7">
    <source>
        <dbReference type="EMBL" id="KAK2029144.1"/>
    </source>
</evidence>
<dbReference type="Proteomes" id="UP001232148">
    <property type="component" value="Unassembled WGS sequence"/>
</dbReference>
<feature type="region of interest" description="Disordered" evidence="5">
    <location>
        <begin position="1"/>
        <end position="29"/>
    </location>
</feature>
<evidence type="ECO:0000256" key="4">
    <source>
        <dbReference type="ARBA" id="ARBA00023136"/>
    </source>
</evidence>